<dbReference type="EMBL" id="KZ772685">
    <property type="protein sequence ID" value="PTQ45845.1"/>
    <property type="molecule type" value="Genomic_DNA"/>
</dbReference>
<dbReference type="Proteomes" id="UP000244005">
    <property type="component" value="Unassembled WGS sequence"/>
</dbReference>
<sequence>MRVVRHAASPRAHSSDGGREENRLVLTRSLIPQILRICSRLALRLRPLQCERAYVRVSKVATSCRPGSPPPYLRCLLRPTGEHLVRPQRGLLVVLLTAEKLRRRAQILVLSVLKVHNIFLS</sequence>
<organism evidence="2 3">
    <name type="scientific">Marchantia polymorpha</name>
    <name type="common">Common liverwort</name>
    <name type="synonym">Marchantia aquatica</name>
    <dbReference type="NCBI Taxonomy" id="3197"/>
    <lineage>
        <taxon>Eukaryota</taxon>
        <taxon>Viridiplantae</taxon>
        <taxon>Streptophyta</taxon>
        <taxon>Embryophyta</taxon>
        <taxon>Marchantiophyta</taxon>
        <taxon>Marchantiopsida</taxon>
        <taxon>Marchantiidae</taxon>
        <taxon>Marchantiales</taxon>
        <taxon>Marchantiaceae</taxon>
        <taxon>Marchantia</taxon>
    </lineage>
</organism>
<proteinExistence type="predicted"/>
<dbReference type="Gramene" id="Mp8g07190.1">
    <property type="protein sequence ID" value="Mp8g07190.1.cds1"/>
    <property type="gene ID" value="Mp8g07190"/>
</dbReference>
<feature type="region of interest" description="Disordered" evidence="1">
    <location>
        <begin position="1"/>
        <end position="20"/>
    </location>
</feature>
<keyword evidence="3" id="KW-1185">Reference proteome</keyword>
<reference evidence="3" key="1">
    <citation type="journal article" date="2017" name="Cell">
        <title>Insights into land plant evolution garnered from the Marchantia polymorpha genome.</title>
        <authorList>
            <person name="Bowman J.L."/>
            <person name="Kohchi T."/>
            <person name="Yamato K.T."/>
            <person name="Jenkins J."/>
            <person name="Shu S."/>
            <person name="Ishizaki K."/>
            <person name="Yamaoka S."/>
            <person name="Nishihama R."/>
            <person name="Nakamura Y."/>
            <person name="Berger F."/>
            <person name="Adam C."/>
            <person name="Aki S.S."/>
            <person name="Althoff F."/>
            <person name="Araki T."/>
            <person name="Arteaga-Vazquez M.A."/>
            <person name="Balasubrmanian S."/>
            <person name="Barry K."/>
            <person name="Bauer D."/>
            <person name="Boehm C.R."/>
            <person name="Briginshaw L."/>
            <person name="Caballero-Perez J."/>
            <person name="Catarino B."/>
            <person name="Chen F."/>
            <person name="Chiyoda S."/>
            <person name="Chovatia M."/>
            <person name="Davies K.M."/>
            <person name="Delmans M."/>
            <person name="Demura T."/>
            <person name="Dierschke T."/>
            <person name="Dolan L."/>
            <person name="Dorantes-Acosta A.E."/>
            <person name="Eklund D.M."/>
            <person name="Florent S.N."/>
            <person name="Flores-Sandoval E."/>
            <person name="Fujiyama A."/>
            <person name="Fukuzawa H."/>
            <person name="Galik B."/>
            <person name="Grimanelli D."/>
            <person name="Grimwood J."/>
            <person name="Grossniklaus U."/>
            <person name="Hamada T."/>
            <person name="Haseloff J."/>
            <person name="Hetherington A.J."/>
            <person name="Higo A."/>
            <person name="Hirakawa Y."/>
            <person name="Hundley H.N."/>
            <person name="Ikeda Y."/>
            <person name="Inoue K."/>
            <person name="Inoue S.I."/>
            <person name="Ishida S."/>
            <person name="Jia Q."/>
            <person name="Kakita M."/>
            <person name="Kanazawa T."/>
            <person name="Kawai Y."/>
            <person name="Kawashima T."/>
            <person name="Kennedy M."/>
            <person name="Kinose K."/>
            <person name="Kinoshita T."/>
            <person name="Kohara Y."/>
            <person name="Koide E."/>
            <person name="Komatsu K."/>
            <person name="Kopischke S."/>
            <person name="Kubo M."/>
            <person name="Kyozuka J."/>
            <person name="Lagercrantz U."/>
            <person name="Lin S.S."/>
            <person name="Lindquist E."/>
            <person name="Lipzen A.M."/>
            <person name="Lu C.W."/>
            <person name="De Luna E."/>
            <person name="Martienssen R.A."/>
            <person name="Minamino N."/>
            <person name="Mizutani M."/>
            <person name="Mizutani M."/>
            <person name="Mochizuki N."/>
            <person name="Monte I."/>
            <person name="Mosher R."/>
            <person name="Nagasaki H."/>
            <person name="Nakagami H."/>
            <person name="Naramoto S."/>
            <person name="Nishitani K."/>
            <person name="Ohtani M."/>
            <person name="Okamoto T."/>
            <person name="Okumura M."/>
            <person name="Phillips J."/>
            <person name="Pollak B."/>
            <person name="Reinders A."/>
            <person name="Rovekamp M."/>
            <person name="Sano R."/>
            <person name="Sawa S."/>
            <person name="Schmid M.W."/>
            <person name="Shirakawa M."/>
            <person name="Solano R."/>
            <person name="Spunde A."/>
            <person name="Suetsugu N."/>
            <person name="Sugano S."/>
            <person name="Sugiyama A."/>
            <person name="Sun R."/>
            <person name="Suzuki Y."/>
            <person name="Takenaka M."/>
            <person name="Takezawa D."/>
            <person name="Tomogane H."/>
            <person name="Tsuzuki M."/>
            <person name="Ueda T."/>
            <person name="Umeda M."/>
            <person name="Ward J.M."/>
            <person name="Watanabe Y."/>
            <person name="Yazaki K."/>
            <person name="Yokoyama R."/>
            <person name="Yoshitake Y."/>
            <person name="Yotsui I."/>
            <person name="Zachgo S."/>
            <person name="Schmutz J."/>
        </authorList>
    </citation>
    <scope>NUCLEOTIDE SEQUENCE [LARGE SCALE GENOMIC DNA]</scope>
    <source>
        <strain evidence="3">Tak-1</strain>
    </source>
</reference>
<evidence type="ECO:0000313" key="2">
    <source>
        <dbReference type="EMBL" id="PTQ45845.1"/>
    </source>
</evidence>
<gene>
    <name evidence="2" type="ORF">MARPO_0013s0073</name>
</gene>
<evidence type="ECO:0000313" key="3">
    <source>
        <dbReference type="Proteomes" id="UP000244005"/>
    </source>
</evidence>
<protein>
    <submittedName>
        <fullName evidence="2">Uncharacterized protein</fullName>
    </submittedName>
</protein>
<evidence type="ECO:0000256" key="1">
    <source>
        <dbReference type="SAM" id="MobiDB-lite"/>
    </source>
</evidence>
<dbReference type="AlphaFoldDB" id="A0A2R6XIA6"/>
<accession>A0A2R6XIA6</accession>
<name>A0A2R6XIA6_MARPO</name>